<dbReference type="EMBL" id="CM055093">
    <property type="protein sequence ID" value="KAJ7564481.1"/>
    <property type="molecule type" value="Genomic_DNA"/>
</dbReference>
<evidence type="ECO:0000313" key="1">
    <source>
        <dbReference type="EMBL" id="KAJ7564481.1"/>
    </source>
</evidence>
<keyword evidence="2" id="KW-1185">Reference proteome</keyword>
<accession>A0ACC2EDD1</accession>
<proteinExistence type="predicted"/>
<gene>
    <name evidence="1" type="ORF">O6H91_02G018900</name>
</gene>
<evidence type="ECO:0000313" key="2">
    <source>
        <dbReference type="Proteomes" id="UP001162992"/>
    </source>
</evidence>
<protein>
    <submittedName>
        <fullName evidence="1">Uncharacterized protein</fullName>
    </submittedName>
</protein>
<reference evidence="2" key="1">
    <citation type="journal article" date="2024" name="Proc. Natl. Acad. Sci. U.S.A.">
        <title>Extraordinary preservation of gene collinearity over three hundred million years revealed in homosporous lycophytes.</title>
        <authorList>
            <person name="Li C."/>
            <person name="Wickell D."/>
            <person name="Kuo L.Y."/>
            <person name="Chen X."/>
            <person name="Nie B."/>
            <person name="Liao X."/>
            <person name="Peng D."/>
            <person name="Ji J."/>
            <person name="Jenkins J."/>
            <person name="Williams M."/>
            <person name="Shu S."/>
            <person name="Plott C."/>
            <person name="Barry K."/>
            <person name="Rajasekar S."/>
            <person name="Grimwood J."/>
            <person name="Han X."/>
            <person name="Sun S."/>
            <person name="Hou Z."/>
            <person name="He W."/>
            <person name="Dai G."/>
            <person name="Sun C."/>
            <person name="Schmutz J."/>
            <person name="Leebens-Mack J.H."/>
            <person name="Li F.W."/>
            <person name="Wang L."/>
        </authorList>
    </citation>
    <scope>NUCLEOTIDE SEQUENCE [LARGE SCALE GENOMIC DNA]</scope>
    <source>
        <strain evidence="2">cv. PW_Plant_1</strain>
    </source>
</reference>
<name>A0ACC2EDD1_DIPCM</name>
<dbReference type="Proteomes" id="UP001162992">
    <property type="component" value="Chromosome 2"/>
</dbReference>
<sequence length="2530" mass="281219">MASYSAKKGSRDLSYQSKYCHESPPGISSRERLHHSLQQASTTQTLVLGNVSSTHPAPAEKASFDRRSTRVQQGSEACVKPTRLTPLKKQHLASPIGAQKATNTISATSSAKKLFTSSKSSSAKLKDNKLKPTASDLEIAITNISSSPQVLTSECNSSDHPTQSSELEGRSLLDTLPTSEAIGSTTFCQLISQEKNVITQSNKVVPEQTSKFLRKSIGKNNRTDAIEHGPPKSLDKQPSQVKKSSSGIDSQKHNFSKKHSQDPNKSTLISRPELKEQKTSAFSSSSKLSYLSVSNYNDSAACASLQQLSSLTSLGDSSTSWLTSGPSDGLFENTKAENNLEGNLFWANCVNPAAFPFEAHMDVASCKDYEMLMAVQVSSSQTTATVPKFPEEYPDFVVEKNTFLPAKKTLKIPLSAMPATNGEKPISTVCSCPSEDLSTSCVQEPLSLISAHFSPSASTCIPVLKPNPDTLPGRKPDQLSSIGKLCASEQDFTISRPCQRTNSLDKSANAVVNNSSNADNQFFWVEKLIGLNLRNFDEDSSTYLNRVLDKGQQVDSQAEMPAGFVSSSPYISSTGEKTVLRTDCKESQTHNVKSYCFGGAACLDSPRVKQQEVIGENTCNRLEDSMSEINLNLSGNFSVADVAAFFAIAEPFSPALSSDAKFWSPKYPGGLSTEDSVLASAPKLGSSVVLKDKDLVEILDRQHDVKQHSIHDATLLTPEQNLELSRNSEVSLIGHNLQQKHSTSEQQCSIVLPNDQFVSQLERAENTRTVDASFNSFYQSPGNYITHELEENPPALHEDLQQYPTLLENNQFLSGEGLLTQDESCSLSLTNMQNPTKELINYLEGKTCEHSAAENFSDFLGNSQEDEPLFWPMDLKYYWDNGNSEQKVSSIMTDSVGSTDRVSSIIPCPAMTESAQVFSFPLEGENLKAVNSYHAKEKILATEAYALENEGSLTFWETDTKEEQLSESSFGEGLNCIEGPEGYLRQKIPRGEISEGCLQAMQCCESPEHPKYSPSLTSSTDSERTSFVWDSGSFTSFKNCGGFCTGRSFEIFNEVGKSLKWLNFSGAKVTPVANAKVWAAETGESEHAQVEAQNRPENKEKTIFRISENDRDTTNVYGTKDGYYDDDEEEECAHVDESSYVSSGDSYDYQKSSSAEEVQSFSSLSVFHHYCGDETQGHPGAKATPSAFKGETKDGETDVCVGSTANNKDSLSTEILIKNDKENTYFGLQSVKHSFRHEWIPVNHHSIEHSFGSAHTGFESRDVANRLNDYGQDSQKVRIDESGQECNCPSESGECEMLAGEPCHELIHNGQLSEFRVKHGIENCQLTKFRHERSWQEKAILTRPSAHGLSIYKNPLWTDGLHPTGRLDLPSHGTIETSSLPITPMEALDLSDQEVIENDIDSYVDFEKGCAWICDQKAILGHNKLATQDTVKGLQRGSQTFYMPQIQLDGETTGTSEVELFARSASAFSADLQDYEKYSLCMTDEDLEMLAGNSCLEKEQFTKTNPSLPSSLHSKPEKEYQLPNSHLKPSEKKILDSKQHSTESNHDRRDQKRTNKVEKQHLDMVHNLHGREEERRWAAHGKMLVGAIDLWDHKHDTPTHHVWEDEHGKMKNSPPNSLKSTDIVAAIAVFTPQFTRDFGSAPIKAVPQTSPHPKSDPLLDEQADFSASEDHQLKNLAPSYQGCAGYSSSAETEAVNTNSDINLSQEGTPSKLVSEGKKSVDYWLDPTMGLNKKNATVFKELCDSEVPNNSNWKMEKAKTAGSKRANEEDQLPGASNIQGMPLKRFCGELSPEANQEWAPFEMEAHTHMKHKLEWSSSGSIQKHGDFQGCSDAMTQIEGSNLENVRSKTDGGVPDQLEPCDATKSKDAIPIILPQGSKLSSLEDPDYCLESPGSMASELVRSFFFTGNRQRNHKQKRNETRKPAELPKETEEHASARRIMVLEEEISKIHAKNKKLESIVKEMEENAKLAAQEKEAWEQQKTAEMENFNSYKSAQIQQLKKERRILEKQSRVFAQIPQKWERREIELLKFRLSQVQEEHVQKESRWRLTTNRLRKANQDLTGQIRELQEEIKRYEMRLLAEWDEKETGVETDKYLPDKYYHKSSRNEHEIVAATNTSNVDNVLLSAGGKAEGYGVQSSLKKHSDRSVFETRKSVRSSVALLSTSSKDLEKASLMKTSNASNLDKLSLSAKVMQESCNDKSEQRVYLLEKSLHHRPVLSNKGFTDTKLAGSSVEEAIPILAAPQRRTGRDYGIKVSDLEEESALITQKRQDADTPTAPSTPSVCDRGKLNGEKLLIEAGNQQQHIHRLHKNSSSSDTSQIYGVTQNTGTHLCHQQQFISFDTKNPATCPEADVSIHLTRINSAMDGDCDNVQDSSSHSIQLLSKAFPKKLQPDMLSKRLREGRLHARHFSDESILCQGDDALNWDSSHRLFRDTPSHGCQVDEVKDFDELVRGSSVTRLGAVVFSDGTRKEVYENGLESIYFANGDINNSYADGTIEYFYAEVNIWHTTNPDGIELFHFSNNQVGEFKKNIQ</sequence>
<organism evidence="1 2">
    <name type="scientific">Diphasiastrum complanatum</name>
    <name type="common">Issler's clubmoss</name>
    <name type="synonym">Lycopodium complanatum</name>
    <dbReference type="NCBI Taxonomy" id="34168"/>
    <lineage>
        <taxon>Eukaryota</taxon>
        <taxon>Viridiplantae</taxon>
        <taxon>Streptophyta</taxon>
        <taxon>Embryophyta</taxon>
        <taxon>Tracheophyta</taxon>
        <taxon>Lycopodiopsida</taxon>
        <taxon>Lycopodiales</taxon>
        <taxon>Lycopodiaceae</taxon>
        <taxon>Lycopodioideae</taxon>
        <taxon>Diphasiastrum</taxon>
    </lineage>
</organism>
<comment type="caution">
    <text evidence="1">The sequence shown here is derived from an EMBL/GenBank/DDBJ whole genome shotgun (WGS) entry which is preliminary data.</text>
</comment>